<evidence type="ECO:0000313" key="3">
    <source>
        <dbReference type="Proteomes" id="UP000824248"/>
    </source>
</evidence>
<comment type="caution">
    <text evidence="2">The sequence shown here is derived from an EMBL/GenBank/DDBJ whole genome shotgun (WGS) entry which is preliminary data.</text>
</comment>
<evidence type="ECO:0000256" key="1">
    <source>
        <dbReference type="SAM" id="SignalP"/>
    </source>
</evidence>
<dbReference type="AlphaFoldDB" id="A0A9D1WPB9"/>
<proteinExistence type="predicted"/>
<evidence type="ECO:0008006" key="4">
    <source>
        <dbReference type="Google" id="ProtNLM"/>
    </source>
</evidence>
<protein>
    <recommendedName>
        <fullName evidence="4">Lipoprotein</fullName>
    </recommendedName>
</protein>
<dbReference type="Proteomes" id="UP000824248">
    <property type="component" value="Unassembled WGS sequence"/>
</dbReference>
<organism evidence="2 3">
    <name type="scientific">Candidatus Halomonas stercoripullorum</name>
    <dbReference type="NCBI Taxonomy" id="2838617"/>
    <lineage>
        <taxon>Bacteria</taxon>
        <taxon>Pseudomonadati</taxon>
        <taxon>Pseudomonadota</taxon>
        <taxon>Gammaproteobacteria</taxon>
        <taxon>Oceanospirillales</taxon>
        <taxon>Halomonadaceae</taxon>
        <taxon>Halomonas</taxon>
    </lineage>
</organism>
<name>A0A9D1WPB9_9GAMM</name>
<sequence>MRGVLIVLLFGLLAGCAGAPQAPEPREMTLQAATDDTLREVVGLLQEEGYVIRHADAELGRVEAVMARWPGYRILATTVTDDDGTRLSLTAARGGSPLPPHLLDPLLAELQRRLGLAPR</sequence>
<feature type="signal peptide" evidence="1">
    <location>
        <begin position="1"/>
        <end position="19"/>
    </location>
</feature>
<gene>
    <name evidence="2" type="ORF">H9854_11155</name>
</gene>
<accession>A0A9D1WPB9</accession>
<feature type="chain" id="PRO_5039019510" description="Lipoprotein" evidence="1">
    <location>
        <begin position="20"/>
        <end position="119"/>
    </location>
</feature>
<reference evidence="2" key="2">
    <citation type="submission" date="2021-04" db="EMBL/GenBank/DDBJ databases">
        <authorList>
            <person name="Gilroy R."/>
        </authorList>
    </citation>
    <scope>NUCLEOTIDE SEQUENCE</scope>
    <source>
        <strain evidence="2">1193</strain>
    </source>
</reference>
<dbReference type="EMBL" id="DXFC01000328">
    <property type="protein sequence ID" value="HIX62778.1"/>
    <property type="molecule type" value="Genomic_DNA"/>
</dbReference>
<reference evidence="2" key="1">
    <citation type="journal article" date="2021" name="PeerJ">
        <title>Extensive microbial diversity within the chicken gut microbiome revealed by metagenomics and culture.</title>
        <authorList>
            <person name="Gilroy R."/>
            <person name="Ravi A."/>
            <person name="Getino M."/>
            <person name="Pursley I."/>
            <person name="Horton D.L."/>
            <person name="Alikhan N.F."/>
            <person name="Baker D."/>
            <person name="Gharbi K."/>
            <person name="Hall N."/>
            <person name="Watson M."/>
            <person name="Adriaenssens E.M."/>
            <person name="Foster-Nyarko E."/>
            <person name="Jarju S."/>
            <person name="Secka A."/>
            <person name="Antonio M."/>
            <person name="Oren A."/>
            <person name="Chaudhuri R.R."/>
            <person name="La Ragione R."/>
            <person name="Hildebrand F."/>
            <person name="Pallen M.J."/>
        </authorList>
    </citation>
    <scope>NUCLEOTIDE SEQUENCE</scope>
    <source>
        <strain evidence="2">1193</strain>
    </source>
</reference>
<evidence type="ECO:0000313" key="2">
    <source>
        <dbReference type="EMBL" id="HIX62778.1"/>
    </source>
</evidence>
<keyword evidence="1" id="KW-0732">Signal</keyword>
<dbReference type="PROSITE" id="PS51257">
    <property type="entry name" value="PROKAR_LIPOPROTEIN"/>
    <property type="match status" value="1"/>
</dbReference>